<gene>
    <name evidence="8" type="ORF">H8B09_16785</name>
</gene>
<dbReference type="InterPro" id="IPR003838">
    <property type="entry name" value="ABC3_permease_C"/>
</dbReference>
<evidence type="ECO:0000256" key="2">
    <source>
        <dbReference type="ARBA" id="ARBA00022475"/>
    </source>
</evidence>
<dbReference type="InterPro" id="IPR038766">
    <property type="entry name" value="Membrane_comp_ABC_pdt"/>
</dbReference>
<keyword evidence="9" id="KW-1185">Reference proteome</keyword>
<evidence type="ECO:0000256" key="3">
    <source>
        <dbReference type="ARBA" id="ARBA00022692"/>
    </source>
</evidence>
<feature type="transmembrane region" description="Helical" evidence="6">
    <location>
        <begin position="21"/>
        <end position="41"/>
    </location>
</feature>
<feature type="domain" description="ABC3 transporter permease C-terminal" evidence="7">
    <location>
        <begin position="655"/>
        <end position="773"/>
    </location>
</feature>
<feature type="transmembrane region" description="Helical" evidence="6">
    <location>
        <begin position="652"/>
        <end position="679"/>
    </location>
</feature>
<protein>
    <submittedName>
        <fullName evidence="8">ABC transporter permease</fullName>
    </submittedName>
</protein>
<feature type="transmembrane region" description="Helical" evidence="6">
    <location>
        <begin position="353"/>
        <end position="375"/>
    </location>
</feature>
<feature type="transmembrane region" description="Helical" evidence="6">
    <location>
        <begin position="744"/>
        <end position="765"/>
    </location>
</feature>
<evidence type="ECO:0000256" key="6">
    <source>
        <dbReference type="SAM" id="Phobius"/>
    </source>
</evidence>
<keyword evidence="4 6" id="KW-1133">Transmembrane helix</keyword>
<evidence type="ECO:0000256" key="4">
    <source>
        <dbReference type="ARBA" id="ARBA00022989"/>
    </source>
</evidence>
<feature type="domain" description="ABC3 transporter permease C-terminal" evidence="7">
    <location>
        <begin position="264"/>
        <end position="382"/>
    </location>
</feature>
<evidence type="ECO:0000259" key="7">
    <source>
        <dbReference type="Pfam" id="PF02687"/>
    </source>
</evidence>
<organism evidence="8 9">
    <name type="scientific">Paenibacillus terricola</name>
    <dbReference type="NCBI Taxonomy" id="2763503"/>
    <lineage>
        <taxon>Bacteria</taxon>
        <taxon>Bacillati</taxon>
        <taxon>Bacillota</taxon>
        <taxon>Bacilli</taxon>
        <taxon>Bacillales</taxon>
        <taxon>Paenibacillaceae</taxon>
        <taxon>Paenibacillus</taxon>
    </lineage>
</organism>
<evidence type="ECO:0000256" key="1">
    <source>
        <dbReference type="ARBA" id="ARBA00004651"/>
    </source>
</evidence>
<dbReference type="EMBL" id="JACXZA010000004">
    <property type="protein sequence ID" value="MBD3920420.1"/>
    <property type="molecule type" value="Genomic_DNA"/>
</dbReference>
<evidence type="ECO:0000313" key="9">
    <source>
        <dbReference type="Proteomes" id="UP000609346"/>
    </source>
</evidence>
<sequence length="782" mass="86580">MVMNKLWVKSIRDIWQAKGQFVAFALVIAVGAFFYAGLVTYSNNLSAYTKGYFEEHHLGDLYVSYDRISQADVATLGTVEGISRIEGRYTLDATQAWGDYKASLVVHSLPAKNAINTPALIEGHLPSTSHEILLDSHYAEAHQYHVGDELRMSVGDNSFTWTISGLGENVEHTKLSDTQDHLLYGAAYLAEAAIPSVSGSEDSAYNEVMILAKDGYDPNELGQAVEAASARMNLPYLDLTTKDRTFNYAQISETIYNNKLMSRVIPLVLFIIEAIILFLAMSRIIDSQRKQVGIMKALGVRNRSIMLHYMGYPVLVSIVGSIAGWALAAALFIPMIRESNARAYSLPGITFSLPLYSVIPPILLSAAFGMLACYFSSRSLLKEHAAQAMRPKPPKKMKKLVIERIPGLWRSISYSYKLILRNIFLNKQKALASSIGVVVSTVLLITAFGTQMALLKVANQVEEVYSYDLRIDYKTGFSPDTTGELPPSIASSYDLSSNPVALLQDDTKENATLIVTEPGNRLIHYYGADDHEIALSNDGVLVPQSYADHYHIAVGDRIKLKFTSPAMNDQTVEMRVASLSSQYSNPSFYATPAYLKSLGIDYHPTSLLVQVDNAEALESVRSFFERNPNVDTIADQQDLQKSAQYILKQNSFVFIMFIVSAVILSFGAIYTISSINIYERSRELATLKVLGYQRGKIYRLIFLENIMLTVFAAIVALPISSYVYSVIIQALSSTHQQIPNQLSIPVILIAVAVAFLLTTLSNLLLRGKVSNINMIESLKSVE</sequence>
<keyword evidence="3 6" id="KW-0812">Transmembrane</keyword>
<dbReference type="Pfam" id="PF02687">
    <property type="entry name" value="FtsX"/>
    <property type="match status" value="2"/>
</dbReference>
<feature type="transmembrane region" description="Helical" evidence="6">
    <location>
        <begin position="430"/>
        <end position="449"/>
    </location>
</feature>
<comment type="subcellular location">
    <subcellularLocation>
        <location evidence="1">Cell membrane</location>
        <topology evidence="1">Multi-pass membrane protein</topology>
    </subcellularLocation>
</comment>
<dbReference type="Proteomes" id="UP000609346">
    <property type="component" value="Unassembled WGS sequence"/>
</dbReference>
<feature type="transmembrane region" description="Helical" evidence="6">
    <location>
        <begin position="306"/>
        <end position="333"/>
    </location>
</feature>
<name>A0ABR8MWT0_9BACL</name>
<reference evidence="8 9" key="1">
    <citation type="submission" date="2020-09" db="EMBL/GenBank/DDBJ databases">
        <title>Paenibacillus sp. strain PR3 16S rRNA gene Genome sequencing and assembly.</title>
        <authorList>
            <person name="Kim J."/>
        </authorList>
    </citation>
    <scope>NUCLEOTIDE SEQUENCE [LARGE SCALE GENOMIC DNA]</scope>
    <source>
        <strain evidence="8 9">PR3</strain>
    </source>
</reference>
<dbReference type="PANTHER" id="PTHR30287:SF1">
    <property type="entry name" value="INNER MEMBRANE PROTEIN"/>
    <property type="match status" value="1"/>
</dbReference>
<feature type="transmembrane region" description="Helical" evidence="6">
    <location>
        <begin position="264"/>
        <end position="285"/>
    </location>
</feature>
<comment type="caution">
    <text evidence="8">The sequence shown here is derived from an EMBL/GenBank/DDBJ whole genome shotgun (WGS) entry which is preliminary data.</text>
</comment>
<dbReference type="PANTHER" id="PTHR30287">
    <property type="entry name" value="MEMBRANE COMPONENT OF PREDICTED ABC SUPERFAMILY METABOLITE UPTAKE TRANSPORTER"/>
    <property type="match status" value="1"/>
</dbReference>
<proteinExistence type="predicted"/>
<evidence type="ECO:0000313" key="8">
    <source>
        <dbReference type="EMBL" id="MBD3920420.1"/>
    </source>
</evidence>
<keyword evidence="2" id="KW-1003">Cell membrane</keyword>
<keyword evidence="5 6" id="KW-0472">Membrane</keyword>
<feature type="transmembrane region" description="Helical" evidence="6">
    <location>
        <begin position="700"/>
        <end position="724"/>
    </location>
</feature>
<evidence type="ECO:0000256" key="5">
    <source>
        <dbReference type="ARBA" id="ARBA00023136"/>
    </source>
</evidence>
<accession>A0ABR8MWT0</accession>